<dbReference type="Proteomes" id="UP000256779">
    <property type="component" value="Unassembled WGS sequence"/>
</dbReference>
<reference evidence="4 5" key="1">
    <citation type="submission" date="2018-07" db="EMBL/GenBank/DDBJ databases">
        <title>Genomic Encyclopedia of Type Strains, Phase IV (KMG-IV): sequencing the most valuable type-strain genomes for metagenomic binning, comparative biology and taxonomic classification.</title>
        <authorList>
            <person name="Goeker M."/>
        </authorList>
    </citation>
    <scope>NUCLEOTIDE SEQUENCE [LARGE SCALE GENOMIC DNA]</scope>
    <source>
        <strain evidence="4 5">DSM 4134</strain>
    </source>
</reference>
<evidence type="ECO:0000313" key="4">
    <source>
        <dbReference type="EMBL" id="RED97536.1"/>
    </source>
</evidence>
<dbReference type="Gene3D" id="1.25.40.10">
    <property type="entry name" value="Tetratricopeptide repeat domain"/>
    <property type="match status" value="2"/>
</dbReference>
<keyword evidence="1" id="KW-0802">TPR repeat</keyword>
<keyword evidence="2" id="KW-1133">Transmembrane helix</keyword>
<feature type="repeat" description="TPR" evidence="1">
    <location>
        <begin position="187"/>
        <end position="220"/>
    </location>
</feature>
<keyword evidence="5" id="KW-1185">Reference proteome</keyword>
<proteinExistence type="predicted"/>
<name>A0A3D9L2C5_MARFU</name>
<evidence type="ECO:0000313" key="5">
    <source>
        <dbReference type="Proteomes" id="UP000256779"/>
    </source>
</evidence>
<keyword evidence="2" id="KW-0472">Membrane</keyword>
<dbReference type="InterPro" id="IPR019734">
    <property type="entry name" value="TPR_rpt"/>
</dbReference>
<dbReference type="EMBL" id="QREG01000012">
    <property type="protein sequence ID" value="RED97536.1"/>
    <property type="molecule type" value="Genomic_DNA"/>
</dbReference>
<dbReference type="PROSITE" id="PS50005">
    <property type="entry name" value="TPR"/>
    <property type="match status" value="1"/>
</dbReference>
<dbReference type="InterPro" id="IPR011990">
    <property type="entry name" value="TPR-like_helical_dom_sf"/>
</dbReference>
<dbReference type="SUPFAM" id="SSF48452">
    <property type="entry name" value="TPR-like"/>
    <property type="match status" value="2"/>
</dbReference>
<dbReference type="Pfam" id="PF13181">
    <property type="entry name" value="TPR_8"/>
    <property type="match status" value="2"/>
</dbReference>
<sequence length="423" mass="50013">MLKRIYYVLLLLLSTTLLQASKISDEYDAIMEVFLASEDPHYTTSKRLAEDFLEKIKKDNDPFYLTKTYYLLAYICANTDEYGNAVIYYLEGARNAEESELESLKPDLISMYKNLANIMDDYHHYELAHKFADQGIATARDIGNKRQIQALLHNKTTFLLNDDRLYEAIDLANELIEDPDLPDGFRLELLNKRGVALKKLERYEEALESYKQIINSDPSTNFKTYLSALHNSAYIHRAIYRDTPTALQLLNQSKTILDSIFPNKRKRILCHQYLAETYTETIATDKAEFHFKKAIALIEEGSLPPDYYEIYKQLAEFYFQQKRIEEALTYERLYTRELERFIEKQREIEELDKKYNIELLTERYFDVLAANKDRKQSERFATFGITGTAFFFLSILFSFWYRQHRTRQKIKKELTEIDLFSEV</sequence>
<dbReference type="OrthoDB" id="5295174at2"/>
<dbReference type="SMART" id="SM00028">
    <property type="entry name" value="TPR"/>
    <property type="match status" value="4"/>
</dbReference>
<keyword evidence="2" id="KW-0812">Transmembrane</keyword>
<feature type="chain" id="PRO_5017601714" evidence="3">
    <location>
        <begin position="21"/>
        <end position="423"/>
    </location>
</feature>
<dbReference type="AlphaFoldDB" id="A0A3D9L2C5"/>
<evidence type="ECO:0000256" key="2">
    <source>
        <dbReference type="SAM" id="Phobius"/>
    </source>
</evidence>
<feature type="signal peptide" evidence="3">
    <location>
        <begin position="1"/>
        <end position="20"/>
    </location>
</feature>
<feature type="transmembrane region" description="Helical" evidence="2">
    <location>
        <begin position="380"/>
        <end position="401"/>
    </location>
</feature>
<keyword evidence="3" id="KW-0732">Signal</keyword>
<protein>
    <submittedName>
        <fullName evidence="4">Tetratricopeptide repeat protein</fullName>
    </submittedName>
</protein>
<accession>A0A3D9L2C5</accession>
<comment type="caution">
    <text evidence="4">The sequence shown here is derived from an EMBL/GenBank/DDBJ whole genome shotgun (WGS) entry which is preliminary data.</text>
</comment>
<evidence type="ECO:0000256" key="3">
    <source>
        <dbReference type="SAM" id="SignalP"/>
    </source>
</evidence>
<evidence type="ECO:0000256" key="1">
    <source>
        <dbReference type="PROSITE-ProRule" id="PRU00339"/>
    </source>
</evidence>
<organism evidence="4 5">
    <name type="scientific">Marinoscillum furvescens DSM 4134</name>
    <dbReference type="NCBI Taxonomy" id="1122208"/>
    <lineage>
        <taxon>Bacteria</taxon>
        <taxon>Pseudomonadati</taxon>
        <taxon>Bacteroidota</taxon>
        <taxon>Cytophagia</taxon>
        <taxon>Cytophagales</taxon>
        <taxon>Reichenbachiellaceae</taxon>
        <taxon>Marinoscillum</taxon>
    </lineage>
</organism>
<dbReference type="RefSeq" id="WP_115868689.1">
    <property type="nucleotide sequence ID" value="NZ_QREG01000012.1"/>
</dbReference>
<gene>
    <name evidence="4" type="ORF">C7460_112147</name>
</gene>